<sequence length="64" mass="7631">MTMVVVDAHQVSRLRDMLPALTKAHLQETLGISETTWVRLRDRRPIRQSTYERLLKRMDRLRQG</sequence>
<dbReference type="RefSeq" id="WP_304279047.1">
    <property type="nucleotide sequence ID" value="NZ_QFQZ01000044.1"/>
</dbReference>
<organism evidence="1 2">
    <name type="scientific">Caulobacter segnis</name>
    <dbReference type="NCBI Taxonomy" id="88688"/>
    <lineage>
        <taxon>Bacteria</taxon>
        <taxon>Pseudomonadati</taxon>
        <taxon>Pseudomonadota</taxon>
        <taxon>Alphaproteobacteria</taxon>
        <taxon>Caulobacterales</taxon>
        <taxon>Caulobacteraceae</taxon>
        <taxon>Caulobacter</taxon>
    </lineage>
</organism>
<accession>A0A2W5UZM2</accession>
<comment type="caution">
    <text evidence="1">The sequence shown here is derived from an EMBL/GenBank/DDBJ whole genome shotgun (WGS) entry which is preliminary data.</text>
</comment>
<dbReference type="AlphaFoldDB" id="A0A2W5UZM2"/>
<name>A0A2W5UZM2_9CAUL</name>
<evidence type="ECO:0000313" key="2">
    <source>
        <dbReference type="Proteomes" id="UP000249393"/>
    </source>
</evidence>
<protein>
    <submittedName>
        <fullName evidence="1">Uncharacterized protein</fullName>
    </submittedName>
</protein>
<dbReference type="EMBL" id="QFQZ01000044">
    <property type="protein sequence ID" value="PZR33279.1"/>
    <property type="molecule type" value="Genomic_DNA"/>
</dbReference>
<evidence type="ECO:0000313" key="1">
    <source>
        <dbReference type="EMBL" id="PZR33279.1"/>
    </source>
</evidence>
<proteinExistence type="predicted"/>
<reference evidence="1 2" key="1">
    <citation type="submission" date="2017-08" db="EMBL/GenBank/DDBJ databases">
        <title>Infants hospitalized years apart are colonized by the same room-sourced microbial strains.</title>
        <authorList>
            <person name="Brooks B."/>
            <person name="Olm M.R."/>
            <person name="Firek B.A."/>
            <person name="Baker R."/>
            <person name="Thomas B.C."/>
            <person name="Morowitz M.J."/>
            <person name="Banfield J.F."/>
        </authorList>
    </citation>
    <scope>NUCLEOTIDE SEQUENCE [LARGE SCALE GENOMIC DNA]</scope>
    <source>
        <strain evidence="1">S2_003_000_R2_4</strain>
    </source>
</reference>
<gene>
    <name evidence="1" type="ORF">DI526_13880</name>
</gene>
<dbReference type="Proteomes" id="UP000249393">
    <property type="component" value="Unassembled WGS sequence"/>
</dbReference>